<dbReference type="Gene3D" id="3.40.50.720">
    <property type="entry name" value="NAD(P)-binding Rossmann-like Domain"/>
    <property type="match status" value="1"/>
</dbReference>
<proteinExistence type="predicted"/>
<organism evidence="1 2">
    <name type="scientific">Fistulina hepatica ATCC 64428</name>
    <dbReference type="NCBI Taxonomy" id="1128425"/>
    <lineage>
        <taxon>Eukaryota</taxon>
        <taxon>Fungi</taxon>
        <taxon>Dikarya</taxon>
        <taxon>Basidiomycota</taxon>
        <taxon>Agaricomycotina</taxon>
        <taxon>Agaricomycetes</taxon>
        <taxon>Agaricomycetidae</taxon>
        <taxon>Agaricales</taxon>
        <taxon>Fistulinaceae</taxon>
        <taxon>Fistulina</taxon>
    </lineage>
</organism>
<feature type="non-terminal residue" evidence="1">
    <location>
        <position position="98"/>
    </location>
</feature>
<name>A0A0D7A1C4_9AGAR</name>
<dbReference type="EMBL" id="KN882115">
    <property type="protein sequence ID" value="KIY43219.1"/>
    <property type="molecule type" value="Genomic_DNA"/>
</dbReference>
<evidence type="ECO:0000313" key="1">
    <source>
        <dbReference type="EMBL" id="KIY43219.1"/>
    </source>
</evidence>
<evidence type="ECO:0000313" key="2">
    <source>
        <dbReference type="Proteomes" id="UP000054144"/>
    </source>
</evidence>
<sequence length="98" mass="10785">RHSIVCIGQISGSHNGAWNQSDWVPAIVKTSVTLWCAPMLKGLCSWPGVEKMAVAIIDARNSPHATLHLVRLRLKLWAILAQVCAEELGLSLVPYAEW</sequence>
<protein>
    <submittedName>
        <fullName evidence="1">Uncharacterized protein</fullName>
    </submittedName>
</protein>
<dbReference type="Proteomes" id="UP000054144">
    <property type="component" value="Unassembled WGS sequence"/>
</dbReference>
<feature type="non-terminal residue" evidence="1">
    <location>
        <position position="1"/>
    </location>
</feature>
<accession>A0A0D7A1C4</accession>
<reference evidence="1 2" key="1">
    <citation type="journal article" date="2015" name="Fungal Genet. Biol.">
        <title>Evolution of novel wood decay mechanisms in Agaricales revealed by the genome sequences of Fistulina hepatica and Cylindrobasidium torrendii.</title>
        <authorList>
            <person name="Floudas D."/>
            <person name="Held B.W."/>
            <person name="Riley R."/>
            <person name="Nagy L.G."/>
            <person name="Koehler G."/>
            <person name="Ransdell A.S."/>
            <person name="Younus H."/>
            <person name="Chow J."/>
            <person name="Chiniquy J."/>
            <person name="Lipzen A."/>
            <person name="Tritt A."/>
            <person name="Sun H."/>
            <person name="Haridas S."/>
            <person name="LaButti K."/>
            <person name="Ohm R.A."/>
            <person name="Kues U."/>
            <person name="Blanchette R.A."/>
            <person name="Grigoriev I.V."/>
            <person name="Minto R.E."/>
            <person name="Hibbett D.S."/>
        </authorList>
    </citation>
    <scope>NUCLEOTIDE SEQUENCE [LARGE SCALE GENOMIC DNA]</scope>
    <source>
        <strain evidence="1 2">ATCC 64428</strain>
    </source>
</reference>
<dbReference type="AlphaFoldDB" id="A0A0D7A1C4"/>
<keyword evidence="2" id="KW-1185">Reference proteome</keyword>
<gene>
    <name evidence="1" type="ORF">FISHEDRAFT_26902</name>
</gene>
<dbReference type="OrthoDB" id="429813at2759"/>